<evidence type="ECO:0008006" key="4">
    <source>
        <dbReference type="Google" id="ProtNLM"/>
    </source>
</evidence>
<name>A0A0E2AK80_BACFG</name>
<evidence type="ECO:0000256" key="1">
    <source>
        <dbReference type="SAM" id="SignalP"/>
    </source>
</evidence>
<reference evidence="2 3" key="1">
    <citation type="submission" date="2012-02" db="EMBL/GenBank/DDBJ databases">
        <title>The Genome Sequence of Bacteroides fragilis CL07T12C05.</title>
        <authorList>
            <consortium name="The Broad Institute Genome Sequencing Platform"/>
            <person name="Earl A."/>
            <person name="Ward D."/>
            <person name="Feldgarden M."/>
            <person name="Gevers D."/>
            <person name="Zitomersky N.L."/>
            <person name="Coyne M.J."/>
            <person name="Comstock L.E."/>
            <person name="Young S.K."/>
            <person name="Zeng Q."/>
            <person name="Gargeya S."/>
            <person name="Fitzgerald M."/>
            <person name="Haas B."/>
            <person name="Abouelleil A."/>
            <person name="Alvarado L."/>
            <person name="Arachchi H.M."/>
            <person name="Berlin A."/>
            <person name="Chapman S.B."/>
            <person name="Gearin G."/>
            <person name="Goldberg J."/>
            <person name="Griggs A."/>
            <person name="Gujja S."/>
            <person name="Hansen M."/>
            <person name="Heiman D."/>
            <person name="Howarth C."/>
            <person name="Larimer J."/>
            <person name="Lui A."/>
            <person name="MacDonald P.J.P."/>
            <person name="McCowen C."/>
            <person name="Montmayeur A."/>
            <person name="Murphy C."/>
            <person name="Neiman D."/>
            <person name="Pearson M."/>
            <person name="Priest M."/>
            <person name="Roberts A."/>
            <person name="Saif S."/>
            <person name="Shea T."/>
            <person name="Sisk P."/>
            <person name="Stolte C."/>
            <person name="Sykes S."/>
            <person name="Wortman J."/>
            <person name="Nusbaum C."/>
            <person name="Birren B."/>
        </authorList>
    </citation>
    <scope>NUCLEOTIDE SEQUENCE [LARGE SCALE GENOMIC DNA]</scope>
    <source>
        <strain evidence="2 3">CL07T12C05</strain>
    </source>
</reference>
<dbReference type="PATRIC" id="fig|997883.3.peg.3963"/>
<feature type="signal peptide" evidence="1">
    <location>
        <begin position="1"/>
        <end position="23"/>
    </location>
</feature>
<dbReference type="AlphaFoldDB" id="A0A0E2AK80"/>
<organism evidence="2 3">
    <name type="scientific">Bacteroides fragilis CL07T12C05</name>
    <dbReference type="NCBI Taxonomy" id="997883"/>
    <lineage>
        <taxon>Bacteria</taxon>
        <taxon>Pseudomonadati</taxon>
        <taxon>Bacteroidota</taxon>
        <taxon>Bacteroidia</taxon>
        <taxon>Bacteroidales</taxon>
        <taxon>Bacteroidaceae</taxon>
        <taxon>Bacteroides</taxon>
    </lineage>
</organism>
<comment type="caution">
    <text evidence="2">The sequence shown here is derived from an EMBL/GenBank/DDBJ whole genome shotgun (WGS) entry which is preliminary data.</text>
</comment>
<evidence type="ECO:0000313" key="3">
    <source>
        <dbReference type="Proteomes" id="UP000003879"/>
    </source>
</evidence>
<gene>
    <name evidence="2" type="ORF">HMPREF1056_03745</name>
</gene>
<accession>A0A0E2AK80</accession>
<dbReference type="Proteomes" id="UP000003879">
    <property type="component" value="Unassembled WGS sequence"/>
</dbReference>
<protein>
    <recommendedName>
        <fullName evidence="4">Lipoprotein</fullName>
    </recommendedName>
</protein>
<dbReference type="RefSeq" id="WP_005798737.1">
    <property type="nucleotide sequence ID" value="NZ_JH724217.1"/>
</dbReference>
<evidence type="ECO:0000313" key="2">
    <source>
        <dbReference type="EMBL" id="EIY90962.1"/>
    </source>
</evidence>
<feature type="chain" id="PRO_5002391929" description="Lipoprotein" evidence="1">
    <location>
        <begin position="24"/>
        <end position="152"/>
    </location>
</feature>
<dbReference type="HOGENOM" id="CLU_1757047_0_0_10"/>
<sequence>MRKLNIVWKYCVLFFLLCTSCHIGDTKEKSALDRMVKQLKRISNYNKGTFTHIVVIPNVGCGGYISESEAFLKRNTNDSIFFVFTNISSLKALRLRMGDKLQQKNVYVDENNDFLFNDERIDSYPIVLQVNNPKKVEWDFLEPGNSFEQTLK</sequence>
<dbReference type="EMBL" id="AGXN01000022">
    <property type="protein sequence ID" value="EIY90962.1"/>
    <property type="molecule type" value="Genomic_DNA"/>
</dbReference>
<proteinExistence type="predicted"/>
<keyword evidence="1" id="KW-0732">Signal</keyword>